<feature type="compositionally biased region" description="Acidic residues" evidence="2">
    <location>
        <begin position="82"/>
        <end position="91"/>
    </location>
</feature>
<dbReference type="AlphaFoldDB" id="A0A7S9LU73"/>
<evidence type="ECO:0000313" key="5">
    <source>
        <dbReference type="Proteomes" id="UP000594800"/>
    </source>
</evidence>
<feature type="transmembrane region" description="Helical" evidence="3">
    <location>
        <begin position="153"/>
        <end position="171"/>
    </location>
</feature>
<gene>
    <name evidence="4" type="ORF">I0K15_06285</name>
</gene>
<dbReference type="Proteomes" id="UP000594800">
    <property type="component" value="Chromosome"/>
</dbReference>
<organism evidence="4 5">
    <name type="scientific">Pontivivens ytuae</name>
    <dbReference type="NCBI Taxonomy" id="2789856"/>
    <lineage>
        <taxon>Bacteria</taxon>
        <taxon>Pseudomonadati</taxon>
        <taxon>Pseudomonadota</taxon>
        <taxon>Alphaproteobacteria</taxon>
        <taxon>Rhodobacterales</taxon>
        <taxon>Paracoccaceae</taxon>
        <taxon>Pontivivens</taxon>
    </lineage>
</organism>
<dbReference type="KEGG" id="poz:I0K15_06285"/>
<dbReference type="Gene3D" id="1.10.287.1490">
    <property type="match status" value="1"/>
</dbReference>
<feature type="region of interest" description="Disordered" evidence="2">
    <location>
        <begin position="1"/>
        <end position="94"/>
    </location>
</feature>
<keyword evidence="3" id="KW-1133">Transmembrane helix</keyword>
<feature type="region of interest" description="Disordered" evidence="2">
    <location>
        <begin position="111"/>
        <end position="144"/>
    </location>
</feature>
<accession>A0A7S9LU73</accession>
<evidence type="ECO:0000256" key="3">
    <source>
        <dbReference type="SAM" id="Phobius"/>
    </source>
</evidence>
<keyword evidence="5" id="KW-1185">Reference proteome</keyword>
<proteinExistence type="predicted"/>
<feature type="compositionally biased region" description="Acidic residues" evidence="2">
    <location>
        <begin position="49"/>
        <end position="73"/>
    </location>
</feature>
<dbReference type="RefSeq" id="WP_196104543.1">
    <property type="nucleotide sequence ID" value="NZ_CP064942.1"/>
</dbReference>
<sequence>MSDPKRPDETENAEAPETLQGEDAAPPREDSVEDAEVVAQEDAPRVEADSEPETPEDEVKADDETVAEGELRDDETPHEAEIPDEAETPEESDARVAPVVASWGGAAANIHARSTSDPSSPDYEPPVHEAAEPSEEYVDEHDHDEGGSVAGRILFWLFLLAAGGVLVLWGGPRVAPHLPAGMEPVAEWLTPGRRAAQMQVEDMEARLNARIDALDTGLTPAGVTAQIDGAVAESEALTADNITALTTRVQEVSDQVAAADSEAIEARLGQVEVRLDGLAGELAALQEQISGLAEGELGVVGANAEQIGAFDVRLAGLRAELDRIAAQNGELNQRIDEVAATAERQVREAEEQIATARAEAEAEVARASEQTDMIAIAGALDTGEPYADALAGIAELAEVPEGLAAHAETGVPTQAQLVAGFAEPARAAVRADVAASEEDGVFGSASAFFRSRVSGRSLVEIEGDGADAILSRVEARLREGNLDAALEEASALPPPAAAELQTWFGQLQARAQALGGYRMLVERLDAVN</sequence>
<reference evidence="4 5" key="1">
    <citation type="submission" date="2020-11" db="EMBL/GenBank/DDBJ databases">
        <title>Description of Pontivivens ytuae sp. nov. isolated from deep sea sediment of Mariana Trench.</title>
        <authorList>
            <person name="Wang Z."/>
            <person name="Sun Q.-L."/>
            <person name="Xu X.-D."/>
            <person name="Tang Y.-Z."/>
            <person name="Zhang J."/>
        </authorList>
    </citation>
    <scope>NUCLEOTIDE SEQUENCE [LARGE SCALE GENOMIC DNA]</scope>
    <source>
        <strain evidence="4 5">MT2928</strain>
    </source>
</reference>
<name>A0A7S9LU73_9RHOB</name>
<feature type="coiled-coil region" evidence="1">
    <location>
        <begin position="314"/>
        <end position="370"/>
    </location>
</feature>
<keyword evidence="3" id="KW-0812">Transmembrane</keyword>
<keyword evidence="3" id="KW-0472">Membrane</keyword>
<dbReference type="EMBL" id="CP064942">
    <property type="protein sequence ID" value="QPH55344.1"/>
    <property type="molecule type" value="Genomic_DNA"/>
</dbReference>
<keyword evidence="1" id="KW-0175">Coiled coil</keyword>
<evidence type="ECO:0000313" key="4">
    <source>
        <dbReference type="EMBL" id="QPH55344.1"/>
    </source>
</evidence>
<protein>
    <submittedName>
        <fullName evidence="4">Uncharacterized protein</fullName>
    </submittedName>
</protein>
<evidence type="ECO:0000256" key="2">
    <source>
        <dbReference type="SAM" id="MobiDB-lite"/>
    </source>
</evidence>
<evidence type="ECO:0000256" key="1">
    <source>
        <dbReference type="SAM" id="Coils"/>
    </source>
</evidence>